<dbReference type="GO" id="GO:0016740">
    <property type="term" value="F:transferase activity"/>
    <property type="evidence" value="ECO:0007669"/>
    <property type="project" value="UniProtKB-KW"/>
</dbReference>
<keyword evidence="4" id="KW-0732">Signal</keyword>
<dbReference type="InterPro" id="IPR031811">
    <property type="entry name" value="ALGX/ALGJ_SGNH-like"/>
</dbReference>
<evidence type="ECO:0000256" key="2">
    <source>
        <dbReference type="ARBA" id="ARBA00005182"/>
    </source>
</evidence>
<dbReference type="AlphaFoldDB" id="A0A563F0A5"/>
<evidence type="ECO:0000256" key="8">
    <source>
        <dbReference type="SAM" id="Phobius"/>
    </source>
</evidence>
<evidence type="ECO:0000259" key="9">
    <source>
        <dbReference type="Pfam" id="PF16822"/>
    </source>
</evidence>
<gene>
    <name evidence="10" type="ORF">FKR81_06600</name>
</gene>
<evidence type="ECO:0000256" key="6">
    <source>
        <dbReference type="ARBA" id="ARBA00022841"/>
    </source>
</evidence>
<feature type="region of interest" description="Disordered" evidence="7">
    <location>
        <begin position="107"/>
        <end position="132"/>
    </location>
</feature>
<keyword evidence="3" id="KW-0808">Transferase</keyword>
<proteinExistence type="predicted"/>
<evidence type="ECO:0000313" key="11">
    <source>
        <dbReference type="Proteomes" id="UP000316639"/>
    </source>
</evidence>
<protein>
    <recommendedName>
        <fullName evidence="9">AlgX/AlgJ SGNH hydrolase-like domain-containing protein</fullName>
    </recommendedName>
</protein>
<evidence type="ECO:0000256" key="7">
    <source>
        <dbReference type="SAM" id="MobiDB-lite"/>
    </source>
</evidence>
<name>A0A563F0A5_9PSEU</name>
<sequence>MTAMKQKLPPAQESWLPREHPLYRPRHGTTQRLALIAAVVFFLLPSVAFVFGVRPGAFENRALTPFPGILQGWGFLTQLNPWATDHLALREQAVHLNDLTSRGIFGEQPAVQRNNAGPIDKTETPPPRPVINFPPVVEGKNGWLYLGDELASHCSPSRPIKETVGQLRKLRDEVEASGRRFAVVVAPDKATLYPENLPDNMDGKDCQRKGAEEFWQAVSAEDYVVDVRDELHSWGRMLGEPVYGPLDAHWGEEAGVIVSRQLAERFRKGISKPWVVNPGETWEQNADLPVLIGRSGVTTGRRYAILPDGKRDTTNRDVPIDFKTKPLHFDSASGPGTYGFSVGLLGDSFTIRTLRYLSGTFGDITIGHHGEAFKDGGKVAGQVMAENTTVVVEVAERTLMSGKFTLTQPDIQRTVVDQLKARPIR</sequence>
<keyword evidence="11" id="KW-1185">Reference proteome</keyword>
<evidence type="ECO:0000256" key="1">
    <source>
        <dbReference type="ARBA" id="ARBA00004418"/>
    </source>
</evidence>
<dbReference type="OrthoDB" id="3264206at2"/>
<dbReference type="RefSeq" id="WP_146350049.1">
    <property type="nucleotide sequence ID" value="NZ_VOBR01000004.1"/>
</dbReference>
<feature type="region of interest" description="Disordered" evidence="7">
    <location>
        <begin position="1"/>
        <end position="22"/>
    </location>
</feature>
<dbReference type="GO" id="GO:0042597">
    <property type="term" value="C:periplasmic space"/>
    <property type="evidence" value="ECO:0007669"/>
    <property type="project" value="UniProtKB-SubCell"/>
</dbReference>
<dbReference type="Pfam" id="PF16822">
    <property type="entry name" value="ALGX"/>
    <property type="match status" value="1"/>
</dbReference>
<dbReference type="EMBL" id="VOBR01000004">
    <property type="protein sequence ID" value="TWP52794.1"/>
    <property type="molecule type" value="Genomic_DNA"/>
</dbReference>
<feature type="transmembrane region" description="Helical" evidence="8">
    <location>
        <begin position="33"/>
        <end position="53"/>
    </location>
</feature>
<reference evidence="10 11" key="1">
    <citation type="submission" date="2019-07" db="EMBL/GenBank/DDBJ databases">
        <title>Lentzea xizangensis sp. nov., isolated from Qinghai-Tibetan Plateau Soils.</title>
        <authorList>
            <person name="Huang J."/>
        </authorList>
    </citation>
    <scope>NUCLEOTIDE SEQUENCE [LARGE SCALE GENOMIC DNA]</scope>
    <source>
        <strain evidence="10 11">FXJ1.1311</strain>
    </source>
</reference>
<keyword evidence="5" id="KW-0574">Periplasm</keyword>
<keyword evidence="8" id="KW-1133">Transmembrane helix</keyword>
<evidence type="ECO:0000256" key="4">
    <source>
        <dbReference type="ARBA" id="ARBA00022729"/>
    </source>
</evidence>
<accession>A0A563F0A5</accession>
<keyword evidence="6" id="KW-0016">Alginate biosynthesis</keyword>
<dbReference type="UniPathway" id="UPA00286"/>
<organism evidence="10 11">
    <name type="scientific">Lentzea tibetensis</name>
    <dbReference type="NCBI Taxonomy" id="2591470"/>
    <lineage>
        <taxon>Bacteria</taxon>
        <taxon>Bacillati</taxon>
        <taxon>Actinomycetota</taxon>
        <taxon>Actinomycetes</taxon>
        <taxon>Pseudonocardiales</taxon>
        <taxon>Pseudonocardiaceae</taxon>
        <taxon>Lentzea</taxon>
    </lineage>
</organism>
<evidence type="ECO:0000313" key="10">
    <source>
        <dbReference type="EMBL" id="TWP52794.1"/>
    </source>
</evidence>
<evidence type="ECO:0000256" key="3">
    <source>
        <dbReference type="ARBA" id="ARBA00022679"/>
    </source>
</evidence>
<dbReference type="Proteomes" id="UP000316639">
    <property type="component" value="Unassembled WGS sequence"/>
</dbReference>
<keyword evidence="8" id="KW-0812">Transmembrane</keyword>
<feature type="domain" description="AlgX/AlgJ SGNH hydrolase-like" evidence="9">
    <location>
        <begin position="136"/>
        <end position="269"/>
    </location>
</feature>
<dbReference type="GO" id="GO:0042121">
    <property type="term" value="P:alginic acid biosynthetic process"/>
    <property type="evidence" value="ECO:0007669"/>
    <property type="project" value="UniProtKB-UniPathway"/>
</dbReference>
<comment type="subcellular location">
    <subcellularLocation>
        <location evidence="1">Periplasm</location>
    </subcellularLocation>
</comment>
<evidence type="ECO:0000256" key="5">
    <source>
        <dbReference type="ARBA" id="ARBA00022764"/>
    </source>
</evidence>
<comment type="pathway">
    <text evidence="2">Glycan biosynthesis; alginate biosynthesis.</text>
</comment>
<comment type="caution">
    <text evidence="10">The sequence shown here is derived from an EMBL/GenBank/DDBJ whole genome shotgun (WGS) entry which is preliminary data.</text>
</comment>
<keyword evidence="8" id="KW-0472">Membrane</keyword>